<dbReference type="EMBL" id="RCHU01000676">
    <property type="protein sequence ID" value="TKR98407.1"/>
    <property type="molecule type" value="Genomic_DNA"/>
</dbReference>
<dbReference type="AlphaFoldDB" id="A0A4U5PMN6"/>
<sequence length="235" mass="25791">MSGEGSRSREVALAWFALLYIWSPLRTWFLCCGGKDTRGLPAVKLLTGLAGGAGEEICCHPRPLELLWRWEKKGAAVGLVFCVGRRWLVCRRTNEQSGEIVTEGEGAVRGDCLGEQQIGGVLSSILKTPTQGPWGTAVFLLVRGGGKDTKGLPAAKLLTGLTGRAGEEICCRPRPLELLWRWEKKGATVGLVFCVGGRWLVCWCYFAIVVGRLLREKKALLMAERSVAEMEKVWC</sequence>
<proteinExistence type="predicted"/>
<name>A0A4U5PMN6_POPAL</name>
<protein>
    <submittedName>
        <fullName evidence="2">Uncharacterized protein</fullName>
    </submittedName>
</protein>
<comment type="caution">
    <text evidence="2">The sequence shown here is derived from an EMBL/GenBank/DDBJ whole genome shotgun (WGS) entry which is preliminary data.</text>
</comment>
<keyword evidence="1" id="KW-1133">Transmembrane helix</keyword>
<reference evidence="2" key="1">
    <citation type="submission" date="2018-10" db="EMBL/GenBank/DDBJ databases">
        <title>Population genomic analysis revealed the cold adaptation of white poplar.</title>
        <authorList>
            <person name="Liu Y.-J."/>
        </authorList>
    </citation>
    <scope>NUCLEOTIDE SEQUENCE [LARGE SCALE GENOMIC DNA]</scope>
    <source>
        <strain evidence="2">PAL-ZL1</strain>
    </source>
</reference>
<evidence type="ECO:0000256" key="1">
    <source>
        <dbReference type="SAM" id="Phobius"/>
    </source>
</evidence>
<keyword evidence="1" id="KW-0472">Membrane</keyword>
<gene>
    <name evidence="2" type="ORF">D5086_0000203510</name>
</gene>
<feature type="transmembrane region" description="Helical" evidence="1">
    <location>
        <begin position="189"/>
        <end position="214"/>
    </location>
</feature>
<organism evidence="2">
    <name type="scientific">Populus alba</name>
    <name type="common">White poplar</name>
    <dbReference type="NCBI Taxonomy" id="43335"/>
    <lineage>
        <taxon>Eukaryota</taxon>
        <taxon>Viridiplantae</taxon>
        <taxon>Streptophyta</taxon>
        <taxon>Embryophyta</taxon>
        <taxon>Tracheophyta</taxon>
        <taxon>Spermatophyta</taxon>
        <taxon>Magnoliopsida</taxon>
        <taxon>eudicotyledons</taxon>
        <taxon>Gunneridae</taxon>
        <taxon>Pentapetalae</taxon>
        <taxon>rosids</taxon>
        <taxon>fabids</taxon>
        <taxon>Malpighiales</taxon>
        <taxon>Salicaceae</taxon>
        <taxon>Saliceae</taxon>
        <taxon>Populus</taxon>
    </lineage>
</organism>
<accession>A0A4U5PMN6</accession>
<evidence type="ECO:0000313" key="2">
    <source>
        <dbReference type="EMBL" id="TKR98407.1"/>
    </source>
</evidence>
<keyword evidence="1" id="KW-0812">Transmembrane</keyword>